<reference evidence="5" key="1">
    <citation type="journal article" date="2019" name="Int. J. Syst. Evol. Microbiol.">
        <title>The Global Catalogue of Microorganisms (GCM) 10K type strain sequencing project: providing services to taxonomists for standard genome sequencing and annotation.</title>
        <authorList>
            <consortium name="The Broad Institute Genomics Platform"/>
            <consortium name="The Broad Institute Genome Sequencing Center for Infectious Disease"/>
            <person name="Wu L."/>
            <person name="Ma J."/>
        </authorList>
    </citation>
    <scope>NUCLEOTIDE SEQUENCE [LARGE SCALE GENOMIC DNA]</scope>
    <source>
        <strain evidence="5">JCM 13316</strain>
    </source>
</reference>
<feature type="chain" id="PRO_5046025138" description="Excalibur calcium-binding domain-containing protein" evidence="2">
    <location>
        <begin position="27"/>
        <end position="138"/>
    </location>
</feature>
<comment type="caution">
    <text evidence="4">The sequence shown here is derived from an EMBL/GenBank/DDBJ whole genome shotgun (WGS) entry which is preliminary data.</text>
</comment>
<evidence type="ECO:0000256" key="2">
    <source>
        <dbReference type="SAM" id="SignalP"/>
    </source>
</evidence>
<dbReference type="EMBL" id="BAAALV010000004">
    <property type="protein sequence ID" value="GAA1917129.1"/>
    <property type="molecule type" value="Genomic_DNA"/>
</dbReference>
<feature type="signal peptide" evidence="2">
    <location>
        <begin position="1"/>
        <end position="26"/>
    </location>
</feature>
<dbReference type="SMART" id="SM00894">
    <property type="entry name" value="Excalibur"/>
    <property type="match status" value="1"/>
</dbReference>
<evidence type="ECO:0000313" key="4">
    <source>
        <dbReference type="EMBL" id="GAA1917129.1"/>
    </source>
</evidence>
<accession>A0ABP5APU0</accession>
<dbReference type="RefSeq" id="WP_246167737.1">
    <property type="nucleotide sequence ID" value="NZ_BAAALV010000004.1"/>
</dbReference>
<dbReference type="Pfam" id="PF05901">
    <property type="entry name" value="Excalibur"/>
    <property type="match status" value="1"/>
</dbReference>
<dbReference type="InterPro" id="IPR008613">
    <property type="entry name" value="Excalibur_Ca-bd_domain"/>
</dbReference>
<protein>
    <recommendedName>
        <fullName evidence="3">Excalibur calcium-binding domain-containing protein</fullName>
    </recommendedName>
</protein>
<organism evidence="4 5">
    <name type="scientific">Arthrobacter gandavensis</name>
    <dbReference type="NCBI Taxonomy" id="169960"/>
    <lineage>
        <taxon>Bacteria</taxon>
        <taxon>Bacillati</taxon>
        <taxon>Actinomycetota</taxon>
        <taxon>Actinomycetes</taxon>
        <taxon>Micrococcales</taxon>
        <taxon>Micrococcaceae</taxon>
        <taxon>Arthrobacter</taxon>
    </lineage>
</organism>
<gene>
    <name evidence="4" type="ORF">GCM10009688_22710</name>
</gene>
<feature type="domain" description="Excalibur calcium-binding" evidence="3">
    <location>
        <begin position="29"/>
        <end position="65"/>
    </location>
</feature>
<name>A0ABP5APU0_9MICC</name>
<evidence type="ECO:0000256" key="1">
    <source>
        <dbReference type="SAM" id="MobiDB-lite"/>
    </source>
</evidence>
<evidence type="ECO:0000313" key="5">
    <source>
        <dbReference type="Proteomes" id="UP001500784"/>
    </source>
</evidence>
<dbReference type="Proteomes" id="UP001500784">
    <property type="component" value="Unassembled WGS sequence"/>
</dbReference>
<sequence>MKKTLTGLTIAAAFGFTALAASPAAAAPPYANCDAAAAEGVYNIAEGQPGYEPSLDRDGDGVACEGPTSSPTPPSPSPTTTTVPPVNNQIGNTPKGGANTGAPADKGTDATGVLLAAGGVVAVAGIAAGLRRKSGNHA</sequence>
<keyword evidence="2" id="KW-0732">Signal</keyword>
<keyword evidence="5" id="KW-1185">Reference proteome</keyword>
<evidence type="ECO:0000259" key="3">
    <source>
        <dbReference type="SMART" id="SM00894"/>
    </source>
</evidence>
<proteinExistence type="predicted"/>
<feature type="region of interest" description="Disordered" evidence="1">
    <location>
        <begin position="47"/>
        <end position="109"/>
    </location>
</feature>